<organism evidence="2 3">
    <name type="scientific">Candidatus Iainarchaeum sp</name>
    <dbReference type="NCBI Taxonomy" id="3101447"/>
    <lineage>
        <taxon>Archaea</taxon>
        <taxon>Candidatus Iainarchaeota</taxon>
        <taxon>Candidatus Iainarchaeia</taxon>
        <taxon>Candidatus Iainarchaeales</taxon>
        <taxon>Candidatus Iainarchaeaceae</taxon>
        <taxon>Candidatus Iainarchaeum</taxon>
    </lineage>
</organism>
<feature type="region of interest" description="Disordered" evidence="1">
    <location>
        <begin position="661"/>
        <end position="690"/>
    </location>
</feature>
<dbReference type="InterPro" id="IPR000884">
    <property type="entry name" value="TSP1_rpt"/>
</dbReference>
<dbReference type="Proteomes" id="UP000678237">
    <property type="component" value="Unassembled WGS sequence"/>
</dbReference>
<evidence type="ECO:0000313" key="3">
    <source>
        <dbReference type="Proteomes" id="UP000678237"/>
    </source>
</evidence>
<reference evidence="2" key="1">
    <citation type="submission" date="2021-03" db="EMBL/GenBank/DDBJ databases">
        <authorList>
            <person name="Jaffe A."/>
        </authorList>
    </citation>
    <scope>NUCLEOTIDE SEQUENCE</scope>
    <source>
        <strain evidence="2">RIFCSPLOWO2_01_FULL_58_19</strain>
    </source>
</reference>
<dbReference type="AlphaFoldDB" id="A0A8T4LBL2"/>
<protein>
    <submittedName>
        <fullName evidence="2">Uncharacterized protein</fullName>
    </submittedName>
</protein>
<dbReference type="EMBL" id="JAGVWE010000003">
    <property type="protein sequence ID" value="MBS3063009.1"/>
    <property type="molecule type" value="Genomic_DNA"/>
</dbReference>
<evidence type="ECO:0000256" key="1">
    <source>
        <dbReference type="SAM" id="MobiDB-lite"/>
    </source>
</evidence>
<accession>A0A8T4LBL2</accession>
<feature type="compositionally biased region" description="Polar residues" evidence="1">
    <location>
        <begin position="46"/>
        <end position="55"/>
    </location>
</feature>
<feature type="region of interest" description="Disordered" evidence="1">
    <location>
        <begin position="29"/>
        <end position="70"/>
    </location>
</feature>
<dbReference type="PROSITE" id="PS50092">
    <property type="entry name" value="TSP1"/>
    <property type="match status" value="2"/>
</dbReference>
<reference evidence="2" key="2">
    <citation type="submission" date="2021-05" db="EMBL/GenBank/DDBJ databases">
        <title>Protein family content uncovers lineage relationships and bacterial pathway maintenance mechanisms in DPANN archaea.</title>
        <authorList>
            <person name="Castelle C.J."/>
            <person name="Meheust R."/>
            <person name="Jaffe A.L."/>
            <person name="Seitz K."/>
            <person name="Gong X."/>
            <person name="Baker B.J."/>
            <person name="Banfield J.F."/>
        </authorList>
    </citation>
    <scope>NUCLEOTIDE SEQUENCE</scope>
    <source>
        <strain evidence="2">RIFCSPLOWO2_01_FULL_58_19</strain>
    </source>
</reference>
<evidence type="ECO:0000313" key="2">
    <source>
        <dbReference type="EMBL" id="MBS3063009.1"/>
    </source>
</evidence>
<comment type="caution">
    <text evidence="2">The sequence shown here is derived from an EMBL/GenBank/DDBJ whole genome shotgun (WGS) entry which is preliminary data.</text>
</comment>
<dbReference type="PROSITE" id="PS51257">
    <property type="entry name" value="PROKAR_LIPOPROTEIN"/>
    <property type="match status" value="1"/>
</dbReference>
<proteinExistence type="predicted"/>
<gene>
    <name evidence="2" type="ORF">J4203_04000</name>
</gene>
<sequence>MVAGKALLCLLLVGFLLLAGCNDQKIPAPAPDTGSAPPTPGEPAASPSTTKTPDQGTPPKRVQSSTTLVSTDPTEIRAALKNLKDSLLLAYTYQPERQAIGFDSMGIQRQPVPGKPSIVSILLAGPAGTPYTVKATAPASGGNHVMEGKLGDDGMAFEQLRVCAPDDSGNCALFSADAGLNLGVEFVGGKADHLEVYMAGSKKDGDPPLDVEIRVDGKKSSFIDLTPGKKNEVVVTRGKKAAFQSITLGLDSLPSGLDGEEMGFVLGAGSISADAIAGTNLAARLAGEVFRIGIISSGVSGEASCAGSGTNEPVPVDLTPYGGTSIYLDSSLTTGSSTLTHIDTEIKGLTGCRQGNDTFIIPLDTTGLPAGNLGLFVEDRGLYRVDHTISARSAPASPCESRCSAWADWQWTDCNPKGKQTGTRTRTCPADCVGADKPKESETMERNCKYNPPTVTLTLDGKPVSEVAADATGFGLSIAYPNRPLDIPIELSLVEPVIPTIKPKLIGNLAQCGSPNQCTVNLDDWVRNIGLVAQPNESGRIPLVVGVNVQTTRISKAAAQIMVNALACQENWSCGEWGAWGSCTSGSQNRSRNCMDAAGCDTTSSRPPVTESQNCQACVENWGCGEWSSWSAWDTCPESGTQSRTRTRTCTDANACGTTASKPPTTETGTQSCSFTPTQQKPEYSSHESSLSGAGRISNLNYSGANIAFDLTPTGGTYGYRILGIPPKSTISVCVTASGALSFFYYPQYHYGFTFTDTTPGCTDIYNKNDWANGVLLHLGDPNPVNVTGHVTVAPK</sequence>
<name>A0A8T4LBL2_9ARCH</name>